<dbReference type="InterPro" id="IPR001034">
    <property type="entry name" value="DeoR_HTH"/>
</dbReference>
<keyword evidence="3" id="KW-0804">Transcription</keyword>
<dbReference type="SMART" id="SM00420">
    <property type="entry name" value="HTH_DEOR"/>
    <property type="match status" value="1"/>
</dbReference>
<name>A0A0Q1DIR7_9FLAO</name>
<dbReference type="SUPFAM" id="SSF46785">
    <property type="entry name" value="Winged helix' DNA-binding domain"/>
    <property type="match status" value="1"/>
</dbReference>
<gene>
    <name evidence="5" type="ORF">AAY42_00815</name>
</gene>
<proteinExistence type="predicted"/>
<dbReference type="GO" id="GO:0003677">
    <property type="term" value="F:DNA binding"/>
    <property type="evidence" value="ECO:0007669"/>
    <property type="project" value="UniProtKB-KW"/>
</dbReference>
<keyword evidence="1" id="KW-0805">Transcription regulation</keyword>
<feature type="domain" description="HTH deoR-type" evidence="4">
    <location>
        <begin position="3"/>
        <end position="58"/>
    </location>
</feature>
<sequence length="249" mass="27697">MLKEERQKAILNEVALHNRVLLADLAEMLDVSIDTARRDVKELDAENKLRKVHGGAIALGFTHSTARNTNVYALEEKKNIARKAAILLKEGGVIFIDGGTTCVELTRQIPDNIKLTCFTLSLPVAMELLAKPNVKVIFIGGEISPDSQISTGPSTIHQLSEIRVDYSFIGTGYVDSLFGLTEFDWDIVQVKKAVINASKKTVLLSISEKLNSQHRYKTCNINAINTMITELDPNDNLLNLFRNQEIHLL</sequence>
<dbReference type="PANTHER" id="PTHR30363:SF44">
    <property type="entry name" value="AGA OPERON TRANSCRIPTIONAL REPRESSOR-RELATED"/>
    <property type="match status" value="1"/>
</dbReference>
<accession>A0A0Q1DIR7</accession>
<dbReference type="Pfam" id="PF08220">
    <property type="entry name" value="HTH_DeoR"/>
    <property type="match status" value="1"/>
</dbReference>
<evidence type="ECO:0000313" key="6">
    <source>
        <dbReference type="Proteomes" id="UP000050827"/>
    </source>
</evidence>
<comment type="caution">
    <text evidence="5">The sequence shown here is derived from an EMBL/GenBank/DDBJ whole genome shotgun (WGS) entry which is preliminary data.</text>
</comment>
<dbReference type="PATRIC" id="fig|1547436.3.peg.162"/>
<dbReference type="InterPro" id="IPR050313">
    <property type="entry name" value="Carb_Metab_HTH_regulators"/>
</dbReference>
<protein>
    <submittedName>
        <fullName evidence="5">DeoR faimly transcriptional regulator</fullName>
    </submittedName>
</protein>
<dbReference type="AlphaFoldDB" id="A0A0Q1DIR7"/>
<dbReference type="SMART" id="SM01134">
    <property type="entry name" value="DeoRC"/>
    <property type="match status" value="1"/>
</dbReference>
<dbReference type="InterPro" id="IPR036390">
    <property type="entry name" value="WH_DNA-bd_sf"/>
</dbReference>
<evidence type="ECO:0000256" key="1">
    <source>
        <dbReference type="ARBA" id="ARBA00023015"/>
    </source>
</evidence>
<dbReference type="Proteomes" id="UP000050827">
    <property type="component" value="Unassembled WGS sequence"/>
</dbReference>
<dbReference type="PANTHER" id="PTHR30363">
    <property type="entry name" value="HTH-TYPE TRANSCRIPTIONAL REGULATOR SRLR-RELATED"/>
    <property type="match status" value="1"/>
</dbReference>
<evidence type="ECO:0000256" key="2">
    <source>
        <dbReference type="ARBA" id="ARBA00023125"/>
    </source>
</evidence>
<dbReference type="Pfam" id="PF00455">
    <property type="entry name" value="DeoRC"/>
    <property type="match status" value="1"/>
</dbReference>
<dbReference type="InterPro" id="IPR018356">
    <property type="entry name" value="Tscrpt_reg_HTH_DeoR_CS"/>
</dbReference>
<dbReference type="GO" id="GO:0003700">
    <property type="term" value="F:DNA-binding transcription factor activity"/>
    <property type="evidence" value="ECO:0007669"/>
    <property type="project" value="InterPro"/>
</dbReference>
<dbReference type="Gene3D" id="3.40.50.1360">
    <property type="match status" value="1"/>
</dbReference>
<evidence type="ECO:0000259" key="4">
    <source>
        <dbReference type="PROSITE" id="PS51000"/>
    </source>
</evidence>
<dbReference type="RefSeq" id="WP_055392121.1">
    <property type="nucleotide sequence ID" value="NZ_LCTZ01000002.1"/>
</dbReference>
<dbReference type="EMBL" id="LCTZ01000002">
    <property type="protein sequence ID" value="KQC28606.1"/>
    <property type="molecule type" value="Genomic_DNA"/>
</dbReference>
<dbReference type="OrthoDB" id="9798651at2"/>
<keyword evidence="2" id="KW-0238">DNA-binding</keyword>
<keyword evidence="6" id="KW-1185">Reference proteome</keyword>
<dbReference type="PROSITE" id="PS51000">
    <property type="entry name" value="HTH_DEOR_2"/>
    <property type="match status" value="1"/>
</dbReference>
<evidence type="ECO:0000313" key="5">
    <source>
        <dbReference type="EMBL" id="KQC28606.1"/>
    </source>
</evidence>
<organism evidence="5 6">
    <name type="scientific">Flagellimonas eckloniae</name>
    <dbReference type="NCBI Taxonomy" id="346185"/>
    <lineage>
        <taxon>Bacteria</taxon>
        <taxon>Pseudomonadati</taxon>
        <taxon>Bacteroidota</taxon>
        <taxon>Flavobacteriia</taxon>
        <taxon>Flavobacteriales</taxon>
        <taxon>Flavobacteriaceae</taxon>
        <taxon>Flagellimonas</taxon>
    </lineage>
</organism>
<evidence type="ECO:0000256" key="3">
    <source>
        <dbReference type="ARBA" id="ARBA00023163"/>
    </source>
</evidence>
<dbReference type="STRING" id="346185.AAY42_00815"/>
<dbReference type="InterPro" id="IPR014036">
    <property type="entry name" value="DeoR-like_C"/>
</dbReference>
<reference evidence="5 6" key="1">
    <citation type="submission" date="2015-04" db="EMBL/GenBank/DDBJ databases">
        <title>Complete genome of flavobacterium.</title>
        <authorList>
            <person name="Kwon Y.M."/>
            <person name="Kim S.-J."/>
        </authorList>
    </citation>
    <scope>NUCLEOTIDE SEQUENCE [LARGE SCALE GENOMIC DNA]</scope>
    <source>
        <strain evidence="5 6">DK169</strain>
    </source>
</reference>
<dbReference type="PROSITE" id="PS00894">
    <property type="entry name" value="HTH_DEOR_1"/>
    <property type="match status" value="1"/>
</dbReference>
<dbReference type="InterPro" id="IPR037171">
    <property type="entry name" value="NagB/RpiA_transferase-like"/>
</dbReference>
<dbReference type="SUPFAM" id="SSF100950">
    <property type="entry name" value="NagB/RpiA/CoA transferase-like"/>
    <property type="match status" value="1"/>
</dbReference>
<dbReference type="PRINTS" id="PR00037">
    <property type="entry name" value="HTHLACR"/>
</dbReference>